<proteinExistence type="predicted"/>
<dbReference type="Pfam" id="PF00702">
    <property type="entry name" value="Hydrolase"/>
    <property type="match status" value="1"/>
</dbReference>
<dbReference type="PANTHER" id="PTHR43434">
    <property type="entry name" value="PHOSPHOGLYCOLATE PHOSPHATASE"/>
    <property type="match status" value="1"/>
</dbReference>
<dbReference type="Gene3D" id="1.10.150.240">
    <property type="entry name" value="Putative phosphatase, domain 2"/>
    <property type="match status" value="1"/>
</dbReference>
<name>A0A239IB49_9ACTN</name>
<dbReference type="Gene3D" id="3.40.50.1000">
    <property type="entry name" value="HAD superfamily/HAD-like"/>
    <property type="match status" value="1"/>
</dbReference>
<evidence type="ECO:0000313" key="1">
    <source>
        <dbReference type="EMBL" id="SNS89614.1"/>
    </source>
</evidence>
<organism evidence="1 2">
    <name type="scientific">Geodermatophilus saharensis</name>
    <dbReference type="NCBI Taxonomy" id="1137994"/>
    <lineage>
        <taxon>Bacteria</taxon>
        <taxon>Bacillati</taxon>
        <taxon>Actinomycetota</taxon>
        <taxon>Actinomycetes</taxon>
        <taxon>Geodermatophilales</taxon>
        <taxon>Geodermatophilaceae</taxon>
        <taxon>Geodermatophilus</taxon>
    </lineage>
</organism>
<dbReference type="GO" id="GO:0008967">
    <property type="term" value="F:phosphoglycolate phosphatase activity"/>
    <property type="evidence" value="ECO:0007669"/>
    <property type="project" value="TreeGrafter"/>
</dbReference>
<sequence length="248" mass="26396">MPILPYGRRAPGTGRGFRGCGSGQFPPMSTPLVAVLDVDGTLVDTDYQHALAWYRAFRSLGETFPVWRIHRLIGMGGDQLVEAIGGEELDQRIGDRARESWVEEFDALLPEVAPLPGARDLLVGLREREHRVVLASSGKPHHVDHYLDLLDARDVAEAWITSGDVEATEPAPDLLQVALRELGEPEGARSVVVGDPVWDVEAAANAGMPAVAVRSGGAGDEELREAGAVGVFDTPGELLAGLGGTPLA</sequence>
<accession>A0A239IB49</accession>
<dbReference type="InterPro" id="IPR036412">
    <property type="entry name" value="HAD-like_sf"/>
</dbReference>
<keyword evidence="2" id="KW-1185">Reference proteome</keyword>
<dbReference type="InterPro" id="IPR023198">
    <property type="entry name" value="PGP-like_dom2"/>
</dbReference>
<dbReference type="GO" id="GO:0005829">
    <property type="term" value="C:cytosol"/>
    <property type="evidence" value="ECO:0007669"/>
    <property type="project" value="TreeGrafter"/>
</dbReference>
<dbReference type="Proteomes" id="UP000198386">
    <property type="component" value="Unassembled WGS sequence"/>
</dbReference>
<dbReference type="PANTHER" id="PTHR43434:SF16">
    <property type="entry name" value="BLL8046 PROTEIN"/>
    <property type="match status" value="1"/>
</dbReference>
<dbReference type="InterPro" id="IPR050155">
    <property type="entry name" value="HAD-like_hydrolase_sf"/>
</dbReference>
<protein>
    <submittedName>
        <fullName evidence="1">Haloacid dehalogenase superfamily, subfamily IA, variant 3 with third motif having DD or ED</fullName>
    </submittedName>
</protein>
<evidence type="ECO:0000313" key="2">
    <source>
        <dbReference type="Proteomes" id="UP000198386"/>
    </source>
</evidence>
<dbReference type="InterPro" id="IPR023214">
    <property type="entry name" value="HAD_sf"/>
</dbReference>
<dbReference type="AlphaFoldDB" id="A0A239IB49"/>
<dbReference type="EMBL" id="FZOH01000010">
    <property type="protein sequence ID" value="SNS89614.1"/>
    <property type="molecule type" value="Genomic_DNA"/>
</dbReference>
<reference evidence="2" key="1">
    <citation type="submission" date="2017-06" db="EMBL/GenBank/DDBJ databases">
        <authorList>
            <person name="Varghese N."/>
            <person name="Submissions S."/>
        </authorList>
    </citation>
    <scope>NUCLEOTIDE SEQUENCE [LARGE SCALE GENOMIC DNA]</scope>
    <source>
        <strain evidence="2">DSM 45423</strain>
    </source>
</reference>
<dbReference type="GO" id="GO:0006281">
    <property type="term" value="P:DNA repair"/>
    <property type="evidence" value="ECO:0007669"/>
    <property type="project" value="TreeGrafter"/>
</dbReference>
<gene>
    <name evidence="1" type="ORF">SAMN04488107_4214</name>
</gene>
<dbReference type="SUPFAM" id="SSF56784">
    <property type="entry name" value="HAD-like"/>
    <property type="match status" value="1"/>
</dbReference>